<evidence type="ECO:0000256" key="5">
    <source>
        <dbReference type="SAM" id="Phobius"/>
    </source>
</evidence>
<dbReference type="AlphaFoldDB" id="A0A6B8KDG3"/>
<proteinExistence type="predicted"/>
<dbReference type="PANTHER" id="PTHR12714">
    <property type="entry name" value="PROTEIN-S ISOPRENYLCYSTEINE O-METHYLTRANSFERASE"/>
    <property type="match status" value="1"/>
</dbReference>
<comment type="subcellular location">
    <subcellularLocation>
        <location evidence="1">Endomembrane system</location>
        <topology evidence="1">Multi-pass membrane protein</topology>
    </subcellularLocation>
</comment>
<sequence length="159" mass="17696">MIPPSKESDVPPSSIPWPPLLFIAVIIAGRLLQQFFPAPLIPPELGHVAGALLVSLGVANDIWCAMTLRRRRTTILPHRSASALVTSGPFRYSRNPIYVSELALTLGLGLLLRSLWMVLLTPLLSLALTKLAIEPEERHLERKFGAEFQQYAARTPRWL</sequence>
<organism evidence="6 7">
    <name type="scientific">Methylocystis heyeri</name>
    <dbReference type="NCBI Taxonomy" id="391905"/>
    <lineage>
        <taxon>Bacteria</taxon>
        <taxon>Pseudomonadati</taxon>
        <taxon>Pseudomonadota</taxon>
        <taxon>Alphaproteobacteria</taxon>
        <taxon>Hyphomicrobiales</taxon>
        <taxon>Methylocystaceae</taxon>
        <taxon>Methylocystis</taxon>
    </lineage>
</organism>
<reference evidence="6 7" key="1">
    <citation type="submission" date="2019-11" db="EMBL/GenBank/DDBJ databases">
        <title>The genome sequence of Methylocystis heyeri.</title>
        <authorList>
            <person name="Oshkin I.Y."/>
            <person name="Miroshnikov K."/>
            <person name="Dedysh S.N."/>
        </authorList>
    </citation>
    <scope>NUCLEOTIDE SEQUENCE [LARGE SCALE GENOMIC DNA]</scope>
    <source>
        <strain evidence="6 7">H2</strain>
    </source>
</reference>
<dbReference type="PANTHER" id="PTHR12714:SF24">
    <property type="entry name" value="SLR1182 PROTEIN"/>
    <property type="match status" value="1"/>
</dbReference>
<evidence type="ECO:0000256" key="2">
    <source>
        <dbReference type="ARBA" id="ARBA00022692"/>
    </source>
</evidence>
<evidence type="ECO:0000256" key="1">
    <source>
        <dbReference type="ARBA" id="ARBA00004127"/>
    </source>
</evidence>
<dbReference type="GO" id="GO:0016740">
    <property type="term" value="F:transferase activity"/>
    <property type="evidence" value="ECO:0007669"/>
    <property type="project" value="UniProtKB-ARBA"/>
</dbReference>
<dbReference type="Gene3D" id="1.20.120.1630">
    <property type="match status" value="1"/>
</dbReference>
<dbReference type="Proteomes" id="UP000309061">
    <property type="component" value="Chromosome"/>
</dbReference>
<keyword evidence="4 5" id="KW-0472">Membrane</keyword>
<dbReference type="RefSeq" id="WP_136494887.1">
    <property type="nucleotide sequence ID" value="NZ_CP046052.1"/>
</dbReference>
<keyword evidence="2 5" id="KW-0812">Transmembrane</keyword>
<dbReference type="KEGG" id="mhey:H2LOC_002170"/>
<gene>
    <name evidence="6" type="ORF">H2LOC_002170</name>
</gene>
<dbReference type="OrthoDB" id="9811969at2"/>
<evidence type="ECO:0000313" key="6">
    <source>
        <dbReference type="EMBL" id="QGM44588.1"/>
    </source>
</evidence>
<evidence type="ECO:0000256" key="3">
    <source>
        <dbReference type="ARBA" id="ARBA00022989"/>
    </source>
</evidence>
<feature type="transmembrane region" description="Helical" evidence="5">
    <location>
        <begin position="15"/>
        <end position="33"/>
    </location>
</feature>
<dbReference type="EMBL" id="CP046052">
    <property type="protein sequence ID" value="QGM44588.1"/>
    <property type="molecule type" value="Genomic_DNA"/>
</dbReference>
<accession>A0A6B8KDG3</accession>
<evidence type="ECO:0000313" key="7">
    <source>
        <dbReference type="Proteomes" id="UP000309061"/>
    </source>
</evidence>
<dbReference type="Pfam" id="PF04191">
    <property type="entry name" value="PEMT"/>
    <property type="match status" value="1"/>
</dbReference>
<dbReference type="GO" id="GO:0012505">
    <property type="term" value="C:endomembrane system"/>
    <property type="evidence" value="ECO:0007669"/>
    <property type="project" value="UniProtKB-SubCell"/>
</dbReference>
<keyword evidence="7" id="KW-1185">Reference proteome</keyword>
<name>A0A6B8KDG3_9HYPH</name>
<dbReference type="InterPro" id="IPR007318">
    <property type="entry name" value="Phopholipid_MeTrfase"/>
</dbReference>
<protein>
    <submittedName>
        <fullName evidence="6">DUF1295 domain-containing protein</fullName>
    </submittedName>
</protein>
<keyword evidence="3 5" id="KW-1133">Transmembrane helix</keyword>
<evidence type="ECO:0000256" key="4">
    <source>
        <dbReference type="ARBA" id="ARBA00023136"/>
    </source>
</evidence>